<proteinExistence type="predicted"/>
<evidence type="ECO:0000313" key="2">
    <source>
        <dbReference type="EMBL" id="KXS11320.1"/>
    </source>
</evidence>
<feature type="region of interest" description="Disordered" evidence="1">
    <location>
        <begin position="55"/>
        <end position="87"/>
    </location>
</feature>
<reference evidence="2 3" key="1">
    <citation type="journal article" date="2015" name="Genome Biol. Evol.">
        <title>Phylogenomic analyses indicate that early fungi evolved digesting cell walls of algal ancestors of land plants.</title>
        <authorList>
            <person name="Chang Y."/>
            <person name="Wang S."/>
            <person name="Sekimoto S."/>
            <person name="Aerts A.L."/>
            <person name="Choi C."/>
            <person name="Clum A."/>
            <person name="LaButti K.M."/>
            <person name="Lindquist E.A."/>
            <person name="Yee Ngan C."/>
            <person name="Ohm R.A."/>
            <person name="Salamov A.A."/>
            <person name="Grigoriev I.V."/>
            <person name="Spatafora J.W."/>
            <person name="Berbee M.L."/>
        </authorList>
    </citation>
    <scope>NUCLEOTIDE SEQUENCE [LARGE SCALE GENOMIC DNA]</scope>
    <source>
        <strain evidence="2 3">JEL478</strain>
    </source>
</reference>
<gene>
    <name evidence="2" type="ORF">M427DRAFT_438166</name>
</gene>
<accession>A0A139A3H2</accession>
<protein>
    <submittedName>
        <fullName evidence="2">Uncharacterized protein</fullName>
    </submittedName>
</protein>
<keyword evidence="3" id="KW-1185">Reference proteome</keyword>
<dbReference type="EMBL" id="KQ965803">
    <property type="protein sequence ID" value="KXS11320.1"/>
    <property type="molecule type" value="Genomic_DNA"/>
</dbReference>
<dbReference type="Proteomes" id="UP000070544">
    <property type="component" value="Unassembled WGS sequence"/>
</dbReference>
<sequence length="166" mass="18800">MCFSGLVAGRRRSWSTWRARAWAGSSSRSRRVHATRIRVNVPLVGRGCSLRLRNGGMTVPNGYSRLASRTSQSPRPRQTPRPDATTASARLITEEIEKVALRVADEIVKMVEEKVWAEVELKRYVARDLPTLAYQRITRNMQFKIQEISALAFETLPEMTDVPPFG</sequence>
<organism evidence="2 3">
    <name type="scientific">Gonapodya prolifera (strain JEL478)</name>
    <name type="common">Monoblepharis prolifera</name>
    <dbReference type="NCBI Taxonomy" id="1344416"/>
    <lineage>
        <taxon>Eukaryota</taxon>
        <taxon>Fungi</taxon>
        <taxon>Fungi incertae sedis</taxon>
        <taxon>Chytridiomycota</taxon>
        <taxon>Chytridiomycota incertae sedis</taxon>
        <taxon>Monoblepharidomycetes</taxon>
        <taxon>Monoblepharidales</taxon>
        <taxon>Gonapodyaceae</taxon>
        <taxon>Gonapodya</taxon>
    </lineage>
</organism>
<name>A0A139A3H2_GONPJ</name>
<evidence type="ECO:0000256" key="1">
    <source>
        <dbReference type="SAM" id="MobiDB-lite"/>
    </source>
</evidence>
<evidence type="ECO:0000313" key="3">
    <source>
        <dbReference type="Proteomes" id="UP000070544"/>
    </source>
</evidence>
<dbReference type="AlphaFoldDB" id="A0A139A3H2"/>